<evidence type="ECO:0008006" key="3">
    <source>
        <dbReference type="Google" id="ProtNLM"/>
    </source>
</evidence>
<sequence>MRATGRTVGAGQASGVVLLVAALVLLGGCGLGGDPVLEELRGRGQGAGAVRPYDSLVDLLPNRTYRMGEGLEWTFSSSVVVGRFTEVEPGRAYAAADSPGGVAIPFDSPDAEWRTVHATLEVDRVVAGRPLRADERVGFSFGPEVSLDDARRGLADLGTVLVLVDDASPVFAYAPEVSGTAGDGGLVARVDDDGTVTLLAPDDGEGATALDVPSVDELAAAGQGPGEDVLLDASGAEVLARRAAG</sequence>
<dbReference type="AlphaFoldDB" id="A0A8T6R8D5"/>
<gene>
    <name evidence="1" type="ORF">EPD83_017315</name>
</gene>
<dbReference type="PROSITE" id="PS51257">
    <property type="entry name" value="PROKAR_LIPOPROTEIN"/>
    <property type="match status" value="1"/>
</dbReference>
<evidence type="ECO:0000313" key="2">
    <source>
        <dbReference type="Proteomes" id="UP000287866"/>
    </source>
</evidence>
<proteinExistence type="predicted"/>
<organism evidence="1 2">
    <name type="scientific">Phycicoccus flavus</name>
    <dbReference type="NCBI Taxonomy" id="2502783"/>
    <lineage>
        <taxon>Bacteria</taxon>
        <taxon>Bacillati</taxon>
        <taxon>Actinomycetota</taxon>
        <taxon>Actinomycetes</taxon>
        <taxon>Micrococcales</taxon>
        <taxon>Intrasporangiaceae</taxon>
        <taxon>Phycicoccus</taxon>
    </lineage>
</organism>
<dbReference type="EMBL" id="SAYU02000076">
    <property type="protein sequence ID" value="NHA69803.1"/>
    <property type="molecule type" value="Genomic_DNA"/>
</dbReference>
<dbReference type="RefSeq" id="WP_165566923.1">
    <property type="nucleotide sequence ID" value="NZ_SAYU02000076.1"/>
</dbReference>
<evidence type="ECO:0000313" key="1">
    <source>
        <dbReference type="EMBL" id="NHA69803.1"/>
    </source>
</evidence>
<protein>
    <recommendedName>
        <fullName evidence="3">Lipoprotein</fullName>
    </recommendedName>
</protein>
<comment type="caution">
    <text evidence="1">The sequence shown here is derived from an EMBL/GenBank/DDBJ whole genome shotgun (WGS) entry which is preliminary data.</text>
</comment>
<accession>A0A8T6R8D5</accession>
<dbReference type="Proteomes" id="UP000287866">
    <property type="component" value="Unassembled WGS sequence"/>
</dbReference>
<name>A0A8T6R8D5_9MICO</name>
<reference evidence="1" key="1">
    <citation type="submission" date="2020-03" db="EMBL/GenBank/DDBJ databases">
        <title>Phycicoccus flavus sp. nov., a novel endophytic actinobacterium isolated from branch of Kandelia candel.</title>
        <authorList>
            <person name="Tuo L."/>
        </authorList>
    </citation>
    <scope>NUCLEOTIDE SEQUENCE</scope>
    <source>
        <strain evidence="1">CMS6Z-2</strain>
    </source>
</reference>
<keyword evidence="2" id="KW-1185">Reference proteome</keyword>